<dbReference type="AlphaFoldDB" id="A0A482WDI6"/>
<comment type="caution">
    <text evidence="1">The sequence shown here is derived from an EMBL/GenBank/DDBJ whole genome shotgun (WGS) entry which is preliminary data.</text>
</comment>
<keyword evidence="2" id="KW-1185">Reference proteome</keyword>
<accession>A0A482WDI6</accession>
<dbReference type="Proteomes" id="UP000292052">
    <property type="component" value="Unassembled WGS sequence"/>
</dbReference>
<dbReference type="EMBL" id="QDEB01000249">
    <property type="protein sequence ID" value="RZC43302.1"/>
    <property type="molecule type" value="Genomic_DNA"/>
</dbReference>
<sequence>MPNTLLTMKSSIIFSAIPTTALFPQLIN</sequence>
<proteinExistence type="predicted"/>
<reference evidence="1 2" key="1">
    <citation type="submission" date="2017-03" db="EMBL/GenBank/DDBJ databases">
        <title>Genome of the blue death feigning beetle - Asbolus verrucosus.</title>
        <authorList>
            <person name="Rider S.D."/>
        </authorList>
    </citation>
    <scope>NUCLEOTIDE SEQUENCE [LARGE SCALE GENOMIC DNA]</scope>
    <source>
        <strain evidence="1">Butters</strain>
        <tissue evidence="1">Head and leg muscle</tissue>
    </source>
</reference>
<organism evidence="1 2">
    <name type="scientific">Asbolus verrucosus</name>
    <name type="common">Desert ironclad beetle</name>
    <dbReference type="NCBI Taxonomy" id="1661398"/>
    <lineage>
        <taxon>Eukaryota</taxon>
        <taxon>Metazoa</taxon>
        <taxon>Ecdysozoa</taxon>
        <taxon>Arthropoda</taxon>
        <taxon>Hexapoda</taxon>
        <taxon>Insecta</taxon>
        <taxon>Pterygota</taxon>
        <taxon>Neoptera</taxon>
        <taxon>Endopterygota</taxon>
        <taxon>Coleoptera</taxon>
        <taxon>Polyphaga</taxon>
        <taxon>Cucujiformia</taxon>
        <taxon>Tenebrionidae</taxon>
        <taxon>Pimeliinae</taxon>
        <taxon>Asbolus</taxon>
    </lineage>
</organism>
<name>A0A482WDI6_ASBVE</name>
<evidence type="ECO:0000313" key="2">
    <source>
        <dbReference type="Proteomes" id="UP000292052"/>
    </source>
</evidence>
<protein>
    <submittedName>
        <fullName evidence="1">Uncharacterized protein</fullName>
    </submittedName>
</protein>
<gene>
    <name evidence="1" type="ORF">BDFB_014784</name>
</gene>
<evidence type="ECO:0000313" key="1">
    <source>
        <dbReference type="EMBL" id="RZC43302.1"/>
    </source>
</evidence>